<accession>A0AAU7DVR6</accession>
<reference evidence="4" key="1">
    <citation type="submission" date="2024-02" db="EMBL/GenBank/DDBJ databases">
        <title>Tomenella chthoni gen. nov. sp. nov., a member of the family Jonesiaceae isolated from bat guano.</title>
        <authorList>
            <person name="Miller S.L."/>
            <person name="King J."/>
            <person name="Sankaranarayanan K."/>
            <person name="Lawson P.A."/>
        </authorList>
    </citation>
    <scope>NUCLEOTIDE SEQUENCE</scope>
    <source>
        <strain evidence="4">BS-20</strain>
    </source>
</reference>
<feature type="transmembrane region" description="Helical" evidence="2">
    <location>
        <begin position="36"/>
        <end position="57"/>
    </location>
</feature>
<sequence length="229" mass="24563">MSKQHDDFPIDEFETPQLEFRRPGVHRTKKSVWRKVMPFLLVTVLCAALGVGSVFLLTRNPDSRVAEYLGEVAGTESASPEPSQSPAEEPADEEPAADSDAGEGTIDEPVDTPSEEPTADPSDQPTTEPTGEPTEPATAEIDRTSSVRVLNAGARQGTAGALATKFKNDGWTTVEAANFEGNRPSSSVVYYRGSENLANAEHIAELAGISNLLEVDSLRADISVILLRQ</sequence>
<organism evidence="4">
    <name type="scientific">Jonesiaceae bacterium BS-20</name>
    <dbReference type="NCBI Taxonomy" id="3120821"/>
    <lineage>
        <taxon>Bacteria</taxon>
        <taxon>Bacillati</taxon>
        <taxon>Actinomycetota</taxon>
        <taxon>Actinomycetes</taxon>
        <taxon>Micrococcales</taxon>
        <taxon>Jonesiaceae</taxon>
    </lineage>
</organism>
<keyword evidence="2" id="KW-0812">Transmembrane</keyword>
<dbReference type="AlphaFoldDB" id="A0AAU7DVR6"/>
<protein>
    <submittedName>
        <fullName evidence="4">LytR C-terminal domain-containing protein</fullName>
    </submittedName>
</protein>
<dbReference type="Gene3D" id="3.30.70.2390">
    <property type="match status" value="1"/>
</dbReference>
<dbReference type="Pfam" id="PF13399">
    <property type="entry name" value="LytR_C"/>
    <property type="match status" value="1"/>
</dbReference>
<evidence type="ECO:0000259" key="3">
    <source>
        <dbReference type="Pfam" id="PF13399"/>
    </source>
</evidence>
<gene>
    <name evidence="4" type="ORF">V5R04_00840</name>
</gene>
<dbReference type="InterPro" id="IPR027381">
    <property type="entry name" value="LytR/CpsA/Psr_C"/>
</dbReference>
<dbReference type="EMBL" id="CP146203">
    <property type="protein sequence ID" value="XBH21805.1"/>
    <property type="molecule type" value="Genomic_DNA"/>
</dbReference>
<feature type="compositionally biased region" description="Low complexity" evidence="1">
    <location>
        <begin position="76"/>
        <end position="88"/>
    </location>
</feature>
<feature type="region of interest" description="Disordered" evidence="1">
    <location>
        <begin position="73"/>
        <end position="145"/>
    </location>
</feature>
<keyword evidence="2" id="KW-1133">Transmembrane helix</keyword>
<feature type="compositionally biased region" description="Low complexity" evidence="1">
    <location>
        <begin position="125"/>
        <end position="139"/>
    </location>
</feature>
<proteinExistence type="predicted"/>
<evidence type="ECO:0000256" key="1">
    <source>
        <dbReference type="SAM" id="MobiDB-lite"/>
    </source>
</evidence>
<feature type="domain" description="LytR/CpsA/Psr regulator C-terminal" evidence="3">
    <location>
        <begin position="146"/>
        <end position="226"/>
    </location>
</feature>
<feature type="compositionally biased region" description="Acidic residues" evidence="1">
    <location>
        <begin position="89"/>
        <end position="118"/>
    </location>
</feature>
<keyword evidence="2" id="KW-0472">Membrane</keyword>
<evidence type="ECO:0000256" key="2">
    <source>
        <dbReference type="SAM" id="Phobius"/>
    </source>
</evidence>
<evidence type="ECO:0000313" key="4">
    <source>
        <dbReference type="EMBL" id="XBH21805.1"/>
    </source>
</evidence>
<name>A0AAU7DVR6_9MICO</name>